<name>A0ABS2GFF2_9FIRM</name>
<gene>
    <name evidence="4" type="ORF">H6A01_05960</name>
</gene>
<protein>
    <recommendedName>
        <fullName evidence="3">UPF0122 protein H6A01_05960</fullName>
    </recommendedName>
</protein>
<dbReference type="Pfam" id="PF04297">
    <property type="entry name" value="UPF0122"/>
    <property type="match status" value="1"/>
</dbReference>
<dbReference type="NCBIfam" id="NF045758">
    <property type="entry name" value="YlxM"/>
    <property type="match status" value="1"/>
</dbReference>
<sequence length="107" mass="12260">MEDRITVSLLLDFYGALLTKRQRECLVLHHEDDMSLGEIAEELGISRQAVHDNMQRAMQLLEGYEDTLHMVAQYTRREAVIAEFRSELAKPILSKDRLSALVAQMEG</sequence>
<proteinExistence type="inferred from homology"/>
<evidence type="ECO:0000256" key="2">
    <source>
        <dbReference type="ARBA" id="ARBA00024764"/>
    </source>
</evidence>
<keyword evidence="5" id="KW-1185">Reference proteome</keyword>
<dbReference type="EMBL" id="JACJLA010000009">
    <property type="protein sequence ID" value="MBM6912866.1"/>
    <property type="molecule type" value="Genomic_DNA"/>
</dbReference>
<dbReference type="InterPro" id="IPR054831">
    <property type="entry name" value="UPF0122_fam_protein"/>
</dbReference>
<accession>A0ABS2GFF2</accession>
<dbReference type="SUPFAM" id="SSF88659">
    <property type="entry name" value="Sigma3 and sigma4 domains of RNA polymerase sigma factors"/>
    <property type="match status" value="1"/>
</dbReference>
<dbReference type="GO" id="GO:0003677">
    <property type="term" value="F:DNA binding"/>
    <property type="evidence" value="ECO:0007669"/>
    <property type="project" value="UniProtKB-KW"/>
</dbReference>
<dbReference type="PANTHER" id="PTHR40083:SF1">
    <property type="entry name" value="UPF0122 PROTEIN YLXM"/>
    <property type="match status" value="1"/>
</dbReference>
<comment type="caution">
    <text evidence="4">The sequence shown here is derived from an EMBL/GenBank/DDBJ whole genome shotgun (WGS) entry which is preliminary data.</text>
</comment>
<organism evidence="4 5">
    <name type="scientific">Veillonella magna</name>
    <dbReference type="NCBI Taxonomy" id="464322"/>
    <lineage>
        <taxon>Bacteria</taxon>
        <taxon>Bacillati</taxon>
        <taxon>Bacillota</taxon>
        <taxon>Negativicutes</taxon>
        <taxon>Veillonellales</taxon>
        <taxon>Veillonellaceae</taxon>
        <taxon>Veillonella</taxon>
    </lineage>
</organism>
<dbReference type="HAMAP" id="MF_00245">
    <property type="entry name" value="UPF0122"/>
    <property type="match status" value="1"/>
</dbReference>
<comment type="function">
    <text evidence="2 3">Might take part in the signal recognition particle (SRP) pathway. This is inferred from the conservation of its genetic proximity to ftsY/ffh. May be a regulatory protein.</text>
</comment>
<keyword evidence="4" id="KW-0238">DNA-binding</keyword>
<dbReference type="InterPro" id="IPR007394">
    <property type="entry name" value="UPF0122"/>
</dbReference>
<comment type="similarity">
    <text evidence="1 3">Belongs to the UPF0122 family.</text>
</comment>
<evidence type="ECO:0000313" key="5">
    <source>
        <dbReference type="Proteomes" id="UP000707138"/>
    </source>
</evidence>
<reference evidence="4 5" key="1">
    <citation type="journal article" date="2021" name="Sci. Rep.">
        <title>The distribution of antibiotic resistance genes in chicken gut microbiota commensals.</title>
        <authorList>
            <person name="Juricova H."/>
            <person name="Matiasovicova J."/>
            <person name="Kubasova T."/>
            <person name="Cejkova D."/>
            <person name="Rychlik I."/>
        </authorList>
    </citation>
    <scope>NUCLEOTIDE SEQUENCE [LARGE SCALE GENOMIC DNA]</scope>
    <source>
        <strain evidence="4 5">An537</strain>
    </source>
</reference>
<evidence type="ECO:0000256" key="3">
    <source>
        <dbReference type="HAMAP-Rule" id="MF_00245"/>
    </source>
</evidence>
<dbReference type="Gene3D" id="1.10.10.10">
    <property type="entry name" value="Winged helix-like DNA-binding domain superfamily/Winged helix DNA-binding domain"/>
    <property type="match status" value="1"/>
</dbReference>
<dbReference type="RefSeq" id="WP_028255025.1">
    <property type="nucleotide sequence ID" value="NZ_CALXQD010000005.1"/>
</dbReference>
<dbReference type="InterPro" id="IPR036388">
    <property type="entry name" value="WH-like_DNA-bd_sf"/>
</dbReference>
<dbReference type="InterPro" id="IPR013324">
    <property type="entry name" value="RNA_pol_sigma_r3/r4-like"/>
</dbReference>
<dbReference type="Proteomes" id="UP000707138">
    <property type="component" value="Unassembled WGS sequence"/>
</dbReference>
<dbReference type="PANTHER" id="PTHR40083">
    <property type="entry name" value="UPF0122 PROTEIN CBO2450/CLC_2298"/>
    <property type="match status" value="1"/>
</dbReference>
<evidence type="ECO:0000256" key="1">
    <source>
        <dbReference type="ARBA" id="ARBA00008720"/>
    </source>
</evidence>
<evidence type="ECO:0000313" key="4">
    <source>
        <dbReference type="EMBL" id="MBM6912866.1"/>
    </source>
</evidence>